<organism evidence="2 3">
    <name type="scientific">Algibacter luteus</name>
    <dbReference type="NCBI Taxonomy" id="1178825"/>
    <lineage>
        <taxon>Bacteria</taxon>
        <taxon>Pseudomonadati</taxon>
        <taxon>Bacteroidota</taxon>
        <taxon>Flavobacteriia</taxon>
        <taxon>Flavobacteriales</taxon>
        <taxon>Flavobacteriaceae</taxon>
        <taxon>Algibacter</taxon>
    </lineage>
</organism>
<dbReference type="InterPro" id="IPR029058">
    <property type="entry name" value="AB_hydrolase_fold"/>
</dbReference>
<dbReference type="EMBL" id="FQYK01000001">
    <property type="protein sequence ID" value="SHI37606.1"/>
    <property type="molecule type" value="Genomic_DNA"/>
</dbReference>
<dbReference type="STRING" id="1178825.SAMN05216261_0507"/>
<dbReference type="AlphaFoldDB" id="A0A1M6AMA1"/>
<feature type="signal peptide" evidence="1">
    <location>
        <begin position="1"/>
        <end position="22"/>
    </location>
</feature>
<dbReference type="InterPro" id="IPR013784">
    <property type="entry name" value="Carb-bd-like_fold"/>
</dbReference>
<dbReference type="GO" id="GO:0030246">
    <property type="term" value="F:carbohydrate binding"/>
    <property type="evidence" value="ECO:0007669"/>
    <property type="project" value="InterPro"/>
</dbReference>
<dbReference type="InterPro" id="IPR013783">
    <property type="entry name" value="Ig-like_fold"/>
</dbReference>
<dbReference type="InterPro" id="IPR050583">
    <property type="entry name" value="Mycobacterial_A85_antigen"/>
</dbReference>
<dbReference type="Pfam" id="PF00756">
    <property type="entry name" value="Esterase"/>
    <property type="match status" value="1"/>
</dbReference>
<dbReference type="PANTHER" id="PTHR48098:SF6">
    <property type="entry name" value="FERRI-BACILLIBACTIN ESTERASE BESA"/>
    <property type="match status" value="1"/>
</dbReference>
<dbReference type="Gene3D" id="3.40.50.1820">
    <property type="entry name" value="alpha/beta hydrolase"/>
    <property type="match status" value="1"/>
</dbReference>
<dbReference type="SUPFAM" id="SSF49452">
    <property type="entry name" value="Starch-binding domain-like"/>
    <property type="match status" value="1"/>
</dbReference>
<dbReference type="eggNOG" id="COG2819">
    <property type="taxonomic scope" value="Bacteria"/>
</dbReference>
<dbReference type="RefSeq" id="WP_019386157.1">
    <property type="nucleotide sequence ID" value="NZ_ALIH01000001.1"/>
</dbReference>
<accession>A0A1M6AMA1</accession>
<protein>
    <submittedName>
        <fullName evidence="2">Alpha-glucosidase</fullName>
    </submittedName>
</protein>
<dbReference type="SUPFAM" id="SSF53474">
    <property type="entry name" value="alpha/beta-Hydrolases"/>
    <property type="match status" value="1"/>
</dbReference>
<keyword evidence="1" id="KW-0732">Signal</keyword>
<feature type="chain" id="PRO_5009915825" evidence="1">
    <location>
        <begin position="23"/>
        <end position="394"/>
    </location>
</feature>
<evidence type="ECO:0000313" key="3">
    <source>
        <dbReference type="Proteomes" id="UP000184396"/>
    </source>
</evidence>
<dbReference type="Proteomes" id="UP000184396">
    <property type="component" value="Unassembled WGS sequence"/>
</dbReference>
<dbReference type="Gene3D" id="2.60.40.10">
    <property type="entry name" value="Immunoglobulins"/>
    <property type="match status" value="1"/>
</dbReference>
<keyword evidence="3" id="KW-1185">Reference proteome</keyword>
<evidence type="ECO:0000256" key="1">
    <source>
        <dbReference type="SAM" id="SignalP"/>
    </source>
</evidence>
<name>A0A1M6AMA1_9FLAO</name>
<dbReference type="InterPro" id="IPR000801">
    <property type="entry name" value="Esterase-like"/>
</dbReference>
<gene>
    <name evidence="2" type="ORF">SAMN05216261_0507</name>
</gene>
<dbReference type="PANTHER" id="PTHR48098">
    <property type="entry name" value="ENTEROCHELIN ESTERASE-RELATED"/>
    <property type="match status" value="1"/>
</dbReference>
<evidence type="ECO:0000313" key="2">
    <source>
        <dbReference type="EMBL" id="SHI37606.1"/>
    </source>
</evidence>
<sequence length="394" mass="45223">MKNQFFIFFLVLIQFSCATTQAQTENTILADKVVTFIVKDLPKNHNFKDEVFISGDFEGWTGGQELFKLKKVKNTYLINIPKDKETISYKFTKGNWGNVECKLDGNPIDNRIYSFNNTKDTVLVSILNWNDGQPQNKPSTASENVHIFSEEFFIPQLNRKRKISVYLPPNYETTKSHYPVLYIQDGQNVYDVSTSYSGEWEVDETLNTLHQETGFGLIVVAINHGNEKRINEYSAWDNVKYGKGEGEQYLDFIINTLKPEIDKAFRTKSDAEHTAIMGSSLGGLFSFYATMSKPEIFGKAGVFSPSFWFANESFEFTKSRANLKENRMYFLTGGKESDNMVENARNMVSLMKENGFNSENIHEKTVANGIHSESFWKSEFKEAITWLFNLNNNK</sequence>
<proteinExistence type="predicted"/>
<reference evidence="2 3" key="1">
    <citation type="submission" date="2016-11" db="EMBL/GenBank/DDBJ databases">
        <authorList>
            <person name="Jaros S."/>
            <person name="Januszkiewicz K."/>
            <person name="Wedrychowicz H."/>
        </authorList>
    </citation>
    <scope>NUCLEOTIDE SEQUENCE [LARGE SCALE GENOMIC DNA]</scope>
    <source>
        <strain evidence="2 3">CGMCC 1.12213</strain>
    </source>
</reference>
<dbReference type="OrthoDB" id="9803578at2"/>